<evidence type="ECO:0000256" key="1">
    <source>
        <dbReference type="SAM" id="MobiDB-lite"/>
    </source>
</evidence>
<keyword evidence="3" id="KW-1185">Reference proteome</keyword>
<evidence type="ECO:0000313" key="3">
    <source>
        <dbReference type="Proteomes" id="UP001597108"/>
    </source>
</evidence>
<sequence length="77" mass="8163">MAGSTVTEGADGGLDIGVVQMLTVPNDLEEIRAFEAELRPPVLRRVSANLRLAHPPGARGHPQSSSSGRRLTFRAAT</sequence>
<proteinExistence type="predicted"/>
<gene>
    <name evidence="2" type="ORF">ACFQ2S_24085</name>
</gene>
<dbReference type="RefSeq" id="WP_386079092.1">
    <property type="nucleotide sequence ID" value="NZ_JBHTJT010000060.1"/>
</dbReference>
<feature type="region of interest" description="Disordered" evidence="1">
    <location>
        <begin position="53"/>
        <end position="77"/>
    </location>
</feature>
<reference evidence="3" key="1">
    <citation type="journal article" date="2019" name="Int. J. Syst. Evol. Microbiol.">
        <title>The Global Catalogue of Microorganisms (GCM) 10K type strain sequencing project: providing services to taxonomists for standard genome sequencing and annotation.</title>
        <authorList>
            <consortium name="The Broad Institute Genomics Platform"/>
            <consortium name="The Broad Institute Genome Sequencing Center for Infectious Disease"/>
            <person name="Wu L."/>
            <person name="Ma J."/>
        </authorList>
    </citation>
    <scope>NUCLEOTIDE SEQUENCE [LARGE SCALE GENOMIC DNA]</scope>
    <source>
        <strain evidence="3">CCUG 60524</strain>
    </source>
</reference>
<dbReference type="Proteomes" id="UP001597108">
    <property type="component" value="Unassembled WGS sequence"/>
</dbReference>
<organism evidence="2 3">
    <name type="scientific">Tropicimonas aquimaris</name>
    <dbReference type="NCBI Taxonomy" id="914152"/>
    <lineage>
        <taxon>Bacteria</taxon>
        <taxon>Pseudomonadati</taxon>
        <taxon>Pseudomonadota</taxon>
        <taxon>Alphaproteobacteria</taxon>
        <taxon>Rhodobacterales</taxon>
        <taxon>Roseobacteraceae</taxon>
        <taxon>Tropicimonas</taxon>
    </lineage>
</organism>
<comment type="caution">
    <text evidence="2">The sequence shown here is derived from an EMBL/GenBank/DDBJ whole genome shotgun (WGS) entry which is preliminary data.</text>
</comment>
<protein>
    <submittedName>
        <fullName evidence="2">Uncharacterized protein</fullName>
    </submittedName>
</protein>
<evidence type="ECO:0000313" key="2">
    <source>
        <dbReference type="EMBL" id="MFD0982719.1"/>
    </source>
</evidence>
<dbReference type="EMBL" id="JBHTJT010000060">
    <property type="protein sequence ID" value="MFD0982719.1"/>
    <property type="molecule type" value="Genomic_DNA"/>
</dbReference>
<name>A0ABW3IXC2_9RHOB</name>
<accession>A0ABW3IXC2</accession>